<dbReference type="EMBL" id="CP009807">
    <property type="protein sequence ID" value="ATZ48199.1"/>
    <property type="molecule type" value="Genomic_DNA"/>
</dbReference>
<evidence type="ECO:0000256" key="2">
    <source>
        <dbReference type="ARBA" id="ARBA00038115"/>
    </source>
</evidence>
<reference evidence="4 5" key="2">
    <citation type="journal article" date="2012" name="Eukaryot. Cell">
        <title>Genome update of Botrytis cinerea strains B05.10 and T4.</title>
        <authorList>
            <person name="Staats M."/>
            <person name="van Kan J.A."/>
        </authorList>
    </citation>
    <scope>NUCLEOTIDE SEQUENCE [LARGE SCALE GENOMIC DNA]</scope>
    <source>
        <strain evidence="4 5">B05.10</strain>
    </source>
</reference>
<dbReference type="SUPFAM" id="SSF53474">
    <property type="entry name" value="alpha/beta-Hydrolases"/>
    <property type="match status" value="1"/>
</dbReference>
<dbReference type="OMA" id="SMGAYYS"/>
<evidence type="ECO:0000313" key="4">
    <source>
        <dbReference type="EMBL" id="ATZ48199.1"/>
    </source>
</evidence>
<evidence type="ECO:0000256" key="1">
    <source>
        <dbReference type="ARBA" id="ARBA00022801"/>
    </source>
</evidence>
<dbReference type="VEuPathDB" id="FungiDB:Bcin03g04390"/>
<gene>
    <name evidence="4" type="ORF">BCIN_03g04390</name>
</gene>
<dbReference type="PANTHER" id="PTHR22946:SF13">
    <property type="entry name" value="ALPHA_BETA HYDROLASE PSOB"/>
    <property type="match status" value="1"/>
</dbReference>
<reference evidence="4 5" key="3">
    <citation type="journal article" date="2017" name="Mol. Plant Pathol.">
        <title>A gapless genome sequence of the fungus Botrytis cinerea.</title>
        <authorList>
            <person name="Van Kan J.A."/>
            <person name="Stassen J.H."/>
            <person name="Mosbach A."/>
            <person name="Van Der Lee T.A."/>
            <person name="Faino L."/>
            <person name="Farmer A.D."/>
            <person name="Papasotiriou D.G."/>
            <person name="Zhou S."/>
            <person name="Seidl M.F."/>
            <person name="Cottam E."/>
            <person name="Edel D."/>
            <person name="Hahn M."/>
            <person name="Schwartz D.C."/>
            <person name="Dietrich R.A."/>
            <person name="Widdison S."/>
            <person name="Scalliet G."/>
        </authorList>
    </citation>
    <scope>NUCLEOTIDE SEQUENCE [LARGE SCALE GENOMIC DNA]</scope>
    <source>
        <strain evidence="4 5">B05.10</strain>
    </source>
</reference>
<dbReference type="PANTHER" id="PTHR22946">
    <property type="entry name" value="DIENELACTONE HYDROLASE DOMAIN-CONTAINING PROTEIN-RELATED"/>
    <property type="match status" value="1"/>
</dbReference>
<dbReference type="InterPro" id="IPR050261">
    <property type="entry name" value="FrsA_esterase"/>
</dbReference>
<evidence type="ECO:0000259" key="3">
    <source>
        <dbReference type="Pfam" id="PF00561"/>
    </source>
</evidence>
<proteinExistence type="inferred from homology"/>
<dbReference type="InterPro" id="IPR029058">
    <property type="entry name" value="AB_hydrolase_fold"/>
</dbReference>
<keyword evidence="5" id="KW-1185">Reference proteome</keyword>
<dbReference type="AlphaFoldDB" id="A0A384JC71"/>
<feature type="domain" description="AB hydrolase-1" evidence="3">
    <location>
        <begin position="175"/>
        <end position="306"/>
    </location>
</feature>
<accession>A0A384JC71</accession>
<dbReference type="Pfam" id="PF00561">
    <property type="entry name" value="Abhydrolase_1"/>
    <property type="match status" value="1"/>
</dbReference>
<sequence length="431" mass="48208">MHTFFASEWFNFEFLRLLSMAPTGGCETAEALTAVSRIKDGNVESWASAWSECSHKAEMIAEEALKLGDRPAARAAFLRASNYARASQYMWSDRSNAPNPRLLPVAERYESLFRKGALLLDDTEARFLKIPFEKTTKLPAILYLPASAHIHSNGKIPIIVNVNGGDSVQEELFFLAPSVGPRLGYAILTFDGPGQGITLRRDKLFMRYDYEKVIECVLDFVFEYSNHNPGLQLDLDRIGILGASLGGYNALRAATDSRIQCCVSIDPPYNMWEIVASKMPRWFLSGWLSGWISNNFIDRVVMLLAKVNSQFSFEIGHMMWAFGQDTPSEALLALRKFTLCSEEGELCLHGIKCPVLVSGAGGSLYFRPETSTVKIFNELVNVDDANKEKWIPIEPRDGGLQAKIGAFGLSNMKTFAFFDRHFKVTREPLAL</sequence>
<reference evidence="4 5" key="1">
    <citation type="journal article" date="2011" name="PLoS Genet.">
        <title>Genomic analysis of the necrotrophic fungal pathogens Sclerotinia sclerotiorum and Botrytis cinerea.</title>
        <authorList>
            <person name="Amselem J."/>
            <person name="Cuomo C.A."/>
            <person name="van Kan J.A."/>
            <person name="Viaud M."/>
            <person name="Benito E.P."/>
            <person name="Couloux A."/>
            <person name="Coutinho P.M."/>
            <person name="de Vries R.P."/>
            <person name="Dyer P.S."/>
            <person name="Fillinger S."/>
            <person name="Fournier E."/>
            <person name="Gout L."/>
            <person name="Hahn M."/>
            <person name="Kohn L."/>
            <person name="Lapalu N."/>
            <person name="Plummer K.M."/>
            <person name="Pradier J.M."/>
            <person name="Quevillon E."/>
            <person name="Sharon A."/>
            <person name="Simon A."/>
            <person name="ten Have A."/>
            <person name="Tudzynski B."/>
            <person name="Tudzynski P."/>
            <person name="Wincker P."/>
            <person name="Andrew M."/>
            <person name="Anthouard V."/>
            <person name="Beever R.E."/>
            <person name="Beffa R."/>
            <person name="Benoit I."/>
            <person name="Bouzid O."/>
            <person name="Brault B."/>
            <person name="Chen Z."/>
            <person name="Choquer M."/>
            <person name="Collemare J."/>
            <person name="Cotton P."/>
            <person name="Danchin E.G."/>
            <person name="Da Silva C."/>
            <person name="Gautier A."/>
            <person name="Giraud C."/>
            <person name="Giraud T."/>
            <person name="Gonzalez C."/>
            <person name="Grossetete S."/>
            <person name="Guldener U."/>
            <person name="Henrissat B."/>
            <person name="Howlett B.J."/>
            <person name="Kodira C."/>
            <person name="Kretschmer M."/>
            <person name="Lappartient A."/>
            <person name="Leroch M."/>
            <person name="Levis C."/>
            <person name="Mauceli E."/>
            <person name="Neuveglise C."/>
            <person name="Oeser B."/>
            <person name="Pearson M."/>
            <person name="Poulain J."/>
            <person name="Poussereau N."/>
            <person name="Quesneville H."/>
            <person name="Rascle C."/>
            <person name="Schumacher J."/>
            <person name="Segurens B."/>
            <person name="Sexton A."/>
            <person name="Silva E."/>
            <person name="Sirven C."/>
            <person name="Soanes D.M."/>
            <person name="Talbot N.J."/>
            <person name="Templeton M."/>
            <person name="Yandava C."/>
            <person name="Yarden O."/>
            <person name="Zeng Q."/>
            <person name="Rollins J.A."/>
            <person name="Lebrun M.H."/>
            <person name="Dickman M."/>
        </authorList>
    </citation>
    <scope>NUCLEOTIDE SEQUENCE [LARGE SCALE GENOMIC DNA]</scope>
    <source>
        <strain evidence="4 5">B05.10</strain>
    </source>
</reference>
<dbReference type="OrthoDB" id="249703at2759"/>
<dbReference type="InterPro" id="IPR000073">
    <property type="entry name" value="AB_hydrolase_1"/>
</dbReference>
<dbReference type="GeneID" id="5441172"/>
<protein>
    <recommendedName>
        <fullName evidence="3">AB hydrolase-1 domain-containing protein</fullName>
    </recommendedName>
</protein>
<evidence type="ECO:0000313" key="5">
    <source>
        <dbReference type="Proteomes" id="UP000001798"/>
    </source>
</evidence>
<keyword evidence="1" id="KW-0378">Hydrolase</keyword>
<dbReference type="Proteomes" id="UP000001798">
    <property type="component" value="Chromosome 3"/>
</dbReference>
<name>A0A384JC71_BOTFB</name>
<dbReference type="GO" id="GO:0016787">
    <property type="term" value="F:hydrolase activity"/>
    <property type="evidence" value="ECO:0007669"/>
    <property type="project" value="UniProtKB-KW"/>
</dbReference>
<dbReference type="KEGG" id="bfu:BCIN_03g04390"/>
<organism evidence="4 5">
    <name type="scientific">Botryotinia fuckeliana (strain B05.10)</name>
    <name type="common">Noble rot fungus</name>
    <name type="synonym">Botrytis cinerea</name>
    <dbReference type="NCBI Taxonomy" id="332648"/>
    <lineage>
        <taxon>Eukaryota</taxon>
        <taxon>Fungi</taxon>
        <taxon>Dikarya</taxon>
        <taxon>Ascomycota</taxon>
        <taxon>Pezizomycotina</taxon>
        <taxon>Leotiomycetes</taxon>
        <taxon>Helotiales</taxon>
        <taxon>Sclerotiniaceae</taxon>
        <taxon>Botrytis</taxon>
    </lineage>
</organism>
<comment type="similarity">
    <text evidence="2">Belongs to the AB hydrolase superfamily. FUS2 hydrolase family.</text>
</comment>
<dbReference type="RefSeq" id="XP_001560670.1">
    <property type="nucleotide sequence ID" value="XM_001560620.2"/>
</dbReference>
<dbReference type="Gene3D" id="1.20.1440.110">
    <property type="entry name" value="acylaminoacyl peptidase"/>
    <property type="match status" value="1"/>
</dbReference>
<dbReference type="Gene3D" id="3.40.50.1820">
    <property type="entry name" value="alpha/beta hydrolase"/>
    <property type="match status" value="1"/>
</dbReference>